<dbReference type="PANTHER" id="PTHR24567:SF74">
    <property type="entry name" value="HTH-TYPE TRANSCRIPTIONAL REGULATOR ARCR"/>
    <property type="match status" value="1"/>
</dbReference>
<reference evidence="3" key="1">
    <citation type="journal article" date="2023" name="Plants (Basel)">
        <title>Genomic Analysis of Leptolyngbya boryana CZ1 Reveals Efficient Carbon Fixation Modules.</title>
        <authorList>
            <person name="Bai X."/>
            <person name="Wang H."/>
            <person name="Cheng W."/>
            <person name="Wang J."/>
            <person name="Ma M."/>
            <person name="Hu H."/>
            <person name="Song Z."/>
            <person name="Ma H."/>
            <person name="Fan Y."/>
            <person name="Du C."/>
            <person name="Xu J."/>
        </authorList>
    </citation>
    <scope>NUCLEOTIDE SEQUENCE</scope>
    <source>
        <strain evidence="3">CZ1</strain>
    </source>
</reference>
<organism evidence="3">
    <name type="scientific">Leptolyngbya boryana CZ1</name>
    <dbReference type="NCBI Taxonomy" id="3060204"/>
    <lineage>
        <taxon>Bacteria</taxon>
        <taxon>Bacillati</taxon>
        <taxon>Cyanobacteriota</taxon>
        <taxon>Cyanophyceae</taxon>
        <taxon>Leptolyngbyales</taxon>
        <taxon>Leptolyngbyaceae</taxon>
        <taxon>Leptolyngbya group</taxon>
        <taxon>Leptolyngbya</taxon>
    </lineage>
</organism>
<dbReference type="GO" id="GO:0005829">
    <property type="term" value="C:cytosol"/>
    <property type="evidence" value="ECO:0007669"/>
    <property type="project" value="TreeGrafter"/>
</dbReference>
<feature type="coiled-coil region" evidence="1">
    <location>
        <begin position="205"/>
        <end position="232"/>
    </location>
</feature>
<dbReference type="CDD" id="cd00038">
    <property type="entry name" value="CAP_ED"/>
    <property type="match status" value="2"/>
</dbReference>
<dbReference type="InterPro" id="IPR000595">
    <property type="entry name" value="cNMP-bd_dom"/>
</dbReference>
<name>A0AA96WTE8_LEPBY</name>
<evidence type="ECO:0000259" key="2">
    <source>
        <dbReference type="PROSITE" id="PS50042"/>
    </source>
</evidence>
<dbReference type="PROSITE" id="PS50042">
    <property type="entry name" value="CNMP_BINDING_3"/>
    <property type="match status" value="2"/>
</dbReference>
<reference evidence="3" key="2">
    <citation type="submission" date="2023-07" db="EMBL/GenBank/DDBJ databases">
        <authorList>
            <person name="Bai X.-H."/>
            <person name="Wang H.-H."/>
            <person name="Wang J."/>
            <person name="Ma M.-Y."/>
            <person name="Hu H.-H."/>
            <person name="Song Z.-L."/>
            <person name="Ma H.-G."/>
            <person name="Fan Y."/>
            <person name="Du C.-Y."/>
            <person name="Xu J.-C."/>
        </authorList>
    </citation>
    <scope>NUCLEOTIDE SEQUENCE</scope>
    <source>
        <strain evidence="3">CZ1</strain>
    </source>
</reference>
<dbReference type="InterPro" id="IPR014710">
    <property type="entry name" value="RmlC-like_jellyroll"/>
</dbReference>
<dbReference type="AlphaFoldDB" id="A0AA96WTE8"/>
<accession>A0AA96WTE8</accession>
<dbReference type="Pfam" id="PF00027">
    <property type="entry name" value="cNMP_binding"/>
    <property type="match status" value="1"/>
</dbReference>
<dbReference type="Gene3D" id="2.60.120.10">
    <property type="entry name" value="Jelly Rolls"/>
    <property type="match status" value="2"/>
</dbReference>
<gene>
    <name evidence="3" type="ORF">Q2T42_19110</name>
</gene>
<dbReference type="InterPro" id="IPR018490">
    <property type="entry name" value="cNMP-bd_dom_sf"/>
</dbReference>
<evidence type="ECO:0000313" key="3">
    <source>
        <dbReference type="EMBL" id="WNZ43949.1"/>
    </source>
</evidence>
<evidence type="ECO:0000256" key="1">
    <source>
        <dbReference type="SAM" id="Coils"/>
    </source>
</evidence>
<feature type="domain" description="Cyclic nucleotide-binding" evidence="2">
    <location>
        <begin position="651"/>
        <end position="748"/>
    </location>
</feature>
<dbReference type="GO" id="GO:0003700">
    <property type="term" value="F:DNA-binding transcription factor activity"/>
    <property type="evidence" value="ECO:0007669"/>
    <property type="project" value="TreeGrafter"/>
</dbReference>
<protein>
    <submittedName>
        <fullName evidence="3">Cyclic nucleotide-binding domain-containing protein</fullName>
    </submittedName>
</protein>
<proteinExistence type="predicted"/>
<dbReference type="SMART" id="SM00100">
    <property type="entry name" value="cNMP"/>
    <property type="match status" value="1"/>
</dbReference>
<dbReference type="PANTHER" id="PTHR24567">
    <property type="entry name" value="CRP FAMILY TRANSCRIPTIONAL REGULATORY PROTEIN"/>
    <property type="match status" value="1"/>
</dbReference>
<sequence>MMIPPKMVNLPEAFTTYIEENFYGRVTEQSKLEAIINDARFLENPLKHVALFSDHGIVHGKDISQKIQQVLCHINGVLIPERTENQLAFLLGYGVMLAYLHDIGMRDFSAFGRAMHPEFAAQLVYTEEFDPLIDQLWQENSGNIAWRLMNLARGEVLQQNPQLVLREMLALSIGHSKSKISIATLNDPQILRATMQECLSTNLHYLYYRQQIAKAETKLAQANDQNLDTEIVEILTQHLDQARKDLIQFLQQSPTQTTNPNLQRYYHNFAQDSFQWLINPSAPLNEFVGDVIDTIRALRCADALRQRGHTFRTSAGYEVLVNQHTANGVYALQSSDGSKLFLLEGKDAISSGEANMTGCELDQDRNLRVSFDRGSFSSPEAVHWAAYSAALVINDIQADVIGSFSRSPETDAAQSVKKPASEMQILVEGVDDNPNFSEAVCRELGRMNPAIASRCRPVASLQKADLAEVERYLAGITPVWSLEDQRQILVEIAKSGQKIDHLDLDQAFQEVKIITIRAGEVLMENGSPASFVYIPMSQGLKVFPDGGYAAALAQPWMSIGDTAAIKGSVRNARVIAERDTKLLMLPKQVYLQSWYNPYTLSEFVHLFEGDGSMLRRRHLLTPIAIQKKQLNKSRRQRFLPLALQLKTLFQDAEQVKPFMTYLEKLDLFKDEPLFQQGDEVDGLYFIEIGQVRLSVKLYGGQCSPVQLCSAGELVGEVDFYTQTVYQTTAIATQNSQVYRLTRHALQQMQQEHPSAAIAFSEMILTRIANRVVEFTNRQDPTSSAG</sequence>
<dbReference type="EMBL" id="CP130144">
    <property type="protein sequence ID" value="WNZ43949.1"/>
    <property type="molecule type" value="Genomic_DNA"/>
</dbReference>
<dbReference type="SUPFAM" id="SSF51206">
    <property type="entry name" value="cAMP-binding domain-like"/>
    <property type="match status" value="2"/>
</dbReference>
<feature type="domain" description="Cyclic nucleotide-binding" evidence="2">
    <location>
        <begin position="492"/>
        <end position="592"/>
    </location>
</feature>
<keyword evidence="1" id="KW-0175">Coiled coil</keyword>
<dbReference type="RefSeq" id="WP_316426130.1">
    <property type="nucleotide sequence ID" value="NZ_CP130144.1"/>
</dbReference>
<dbReference type="InterPro" id="IPR050397">
    <property type="entry name" value="Env_Response_Regulators"/>
</dbReference>